<protein>
    <submittedName>
        <fullName evidence="1">Uncharacterized protein</fullName>
    </submittedName>
</protein>
<keyword evidence="2" id="KW-1185">Reference proteome</keyword>
<gene>
    <name evidence="1" type="ORF">RHMOL_Rhmol06G0072100</name>
</gene>
<dbReference type="EMBL" id="CM046393">
    <property type="protein sequence ID" value="KAI8550025.1"/>
    <property type="molecule type" value="Genomic_DNA"/>
</dbReference>
<organism evidence="1 2">
    <name type="scientific">Rhododendron molle</name>
    <name type="common">Chinese azalea</name>
    <name type="synonym">Azalea mollis</name>
    <dbReference type="NCBI Taxonomy" id="49168"/>
    <lineage>
        <taxon>Eukaryota</taxon>
        <taxon>Viridiplantae</taxon>
        <taxon>Streptophyta</taxon>
        <taxon>Embryophyta</taxon>
        <taxon>Tracheophyta</taxon>
        <taxon>Spermatophyta</taxon>
        <taxon>Magnoliopsida</taxon>
        <taxon>eudicotyledons</taxon>
        <taxon>Gunneridae</taxon>
        <taxon>Pentapetalae</taxon>
        <taxon>asterids</taxon>
        <taxon>Ericales</taxon>
        <taxon>Ericaceae</taxon>
        <taxon>Ericoideae</taxon>
        <taxon>Rhodoreae</taxon>
        <taxon>Rhododendron</taxon>
    </lineage>
</organism>
<dbReference type="Proteomes" id="UP001062846">
    <property type="component" value="Chromosome 6"/>
</dbReference>
<name>A0ACC0N9S0_RHOML</name>
<comment type="caution">
    <text evidence="1">The sequence shown here is derived from an EMBL/GenBank/DDBJ whole genome shotgun (WGS) entry which is preliminary data.</text>
</comment>
<accession>A0ACC0N9S0</accession>
<evidence type="ECO:0000313" key="1">
    <source>
        <dbReference type="EMBL" id="KAI8550025.1"/>
    </source>
</evidence>
<proteinExistence type="predicted"/>
<sequence length="102" mass="11490">MDKVSSIRTNRYPRRQPPPRPHYHHLAYAGGDTKILAGDRRVTFSDILAKLTSFSGAATDDDVVSFKYQLPGEDLDALVSVINNDDDFEHMTAEYDRVCDCV</sequence>
<evidence type="ECO:0000313" key="2">
    <source>
        <dbReference type="Proteomes" id="UP001062846"/>
    </source>
</evidence>
<reference evidence="1" key="1">
    <citation type="submission" date="2022-02" db="EMBL/GenBank/DDBJ databases">
        <title>Plant Genome Project.</title>
        <authorList>
            <person name="Zhang R.-G."/>
        </authorList>
    </citation>
    <scope>NUCLEOTIDE SEQUENCE</scope>
    <source>
        <strain evidence="1">AT1</strain>
    </source>
</reference>